<protein>
    <submittedName>
        <fullName evidence="1">Uncharacterized protein</fullName>
    </submittedName>
</protein>
<evidence type="ECO:0000313" key="1">
    <source>
        <dbReference type="EMBL" id="MVN14700.1"/>
    </source>
</evidence>
<gene>
    <name evidence="1" type="ORF">GO738_04905</name>
</gene>
<sequence>MRALVRTNDAQQDGIRTLLRNELVRLHRDLVEAQGWCTLEDKEYAERTYIAYHELGGNGTGTVLYEDIMALPIKDNG</sequence>
<organism evidence="1 2">
    <name type="scientific">Gordonibacter urolithinfaciens</name>
    <dbReference type="NCBI Taxonomy" id="1335613"/>
    <lineage>
        <taxon>Bacteria</taxon>
        <taxon>Bacillati</taxon>
        <taxon>Actinomycetota</taxon>
        <taxon>Coriobacteriia</taxon>
        <taxon>Eggerthellales</taxon>
        <taxon>Eggerthellaceae</taxon>
        <taxon>Gordonibacter</taxon>
    </lineage>
</organism>
<dbReference type="Proteomes" id="UP000468327">
    <property type="component" value="Unassembled WGS sequence"/>
</dbReference>
<dbReference type="AlphaFoldDB" id="A0A6N8IH39"/>
<reference evidence="1 2" key="1">
    <citation type="submission" date="2019-11" db="EMBL/GenBank/DDBJ databases">
        <title>Whole genome shotgun sequencing (WGS) data from Adlercreutzia equolifaciens ResAG-91, Eggerthella lenta MRI-F36, MRI-F37, MRI-F40, ResAG-49, ResAG-88, ResAG-121, ResAG-145, and Gordonibacter sp. ResAG-5, ResAG-26, ResAG-43, ResAG-50, ResAG-59.</title>
        <authorList>
            <person name="Stoll D.A."/>
            <person name="Danylec N."/>
            <person name="Franz C.M.A.P."/>
            <person name="Huch M."/>
        </authorList>
    </citation>
    <scope>NUCLEOTIDE SEQUENCE [LARGE SCALE GENOMIC DNA]</scope>
    <source>
        <strain evidence="1 2">ResAG-59</strain>
    </source>
</reference>
<proteinExistence type="predicted"/>
<dbReference type="EMBL" id="WPOC01000006">
    <property type="protein sequence ID" value="MVN14700.1"/>
    <property type="molecule type" value="Genomic_DNA"/>
</dbReference>
<accession>A0A6N8IH39</accession>
<comment type="caution">
    <text evidence="1">The sequence shown here is derived from an EMBL/GenBank/DDBJ whole genome shotgun (WGS) entry which is preliminary data.</text>
</comment>
<name>A0A6N8IH39_9ACTN</name>
<evidence type="ECO:0000313" key="2">
    <source>
        <dbReference type="Proteomes" id="UP000468327"/>
    </source>
</evidence>
<keyword evidence="2" id="KW-1185">Reference proteome</keyword>